<dbReference type="AlphaFoldDB" id="A0A0F9S9U6"/>
<feature type="transmembrane region" description="Helical" evidence="1">
    <location>
        <begin position="139"/>
        <end position="157"/>
    </location>
</feature>
<evidence type="ECO:0000313" key="2">
    <source>
        <dbReference type="EMBL" id="KKN26153.1"/>
    </source>
</evidence>
<keyword evidence="1" id="KW-0472">Membrane</keyword>
<sequence>MSYVQHADAYRDPTLDGFFSAIGGAFKKAGGFVAKKVVPVALTAVPVVGGAAASAYSQIPGIRQRAPVWSGDRPALAPAPTAPSVPWWQRAAQAAAERIGEDPGFRERAVSYTARYAPSSLLAAAAARQAREAPTAVKAGMTVATLLPAVALAALVLRKRK</sequence>
<organism evidence="2">
    <name type="scientific">marine sediment metagenome</name>
    <dbReference type="NCBI Taxonomy" id="412755"/>
    <lineage>
        <taxon>unclassified sequences</taxon>
        <taxon>metagenomes</taxon>
        <taxon>ecological metagenomes</taxon>
    </lineage>
</organism>
<gene>
    <name evidence="2" type="ORF">LCGC14_0877540</name>
</gene>
<comment type="caution">
    <text evidence="2">The sequence shown here is derived from an EMBL/GenBank/DDBJ whole genome shotgun (WGS) entry which is preliminary data.</text>
</comment>
<proteinExistence type="predicted"/>
<keyword evidence="1" id="KW-1133">Transmembrane helix</keyword>
<protein>
    <submittedName>
        <fullName evidence="2">Uncharacterized protein</fullName>
    </submittedName>
</protein>
<name>A0A0F9S9U6_9ZZZZ</name>
<dbReference type="EMBL" id="LAZR01002743">
    <property type="protein sequence ID" value="KKN26153.1"/>
    <property type="molecule type" value="Genomic_DNA"/>
</dbReference>
<evidence type="ECO:0000256" key="1">
    <source>
        <dbReference type="SAM" id="Phobius"/>
    </source>
</evidence>
<keyword evidence="1" id="KW-0812">Transmembrane</keyword>
<reference evidence="2" key="1">
    <citation type="journal article" date="2015" name="Nature">
        <title>Complex archaea that bridge the gap between prokaryotes and eukaryotes.</title>
        <authorList>
            <person name="Spang A."/>
            <person name="Saw J.H."/>
            <person name="Jorgensen S.L."/>
            <person name="Zaremba-Niedzwiedzka K."/>
            <person name="Martijn J."/>
            <person name="Lind A.E."/>
            <person name="van Eijk R."/>
            <person name="Schleper C."/>
            <person name="Guy L."/>
            <person name="Ettema T.J."/>
        </authorList>
    </citation>
    <scope>NUCLEOTIDE SEQUENCE</scope>
</reference>
<accession>A0A0F9S9U6</accession>